<accession>A0ABY4TXG5</accession>
<dbReference type="Proteomes" id="UP001055580">
    <property type="component" value="Chromosome"/>
</dbReference>
<evidence type="ECO:0000313" key="3">
    <source>
        <dbReference type="Proteomes" id="UP001055580"/>
    </source>
</evidence>
<sequence>MDLAAAFGPVSGIKGRIVFTDLLGLVSAPEQIATVETINPGITVENGTVRFQLVGNSRVQVAGARWPFAGGELTLDPTLLDFNANQERRMTFNVVRADAAAFLQQFDFDNLQATGIFDGTLPMIFDERGGRIENGRLASRAGGSIAYIGTITEKDVGVWGNLAFQALKALNYRQLNLTLNGPLAGEMVTEIRFAGVSQGAGTKSNFIIRRLAKLPFVFNITIRAPFRQLADSVRSYYDPSRLIERNLPALLEERKRREQGLLPNVIQSPAIQPPAIQPPESEKKP</sequence>
<evidence type="ECO:0000256" key="1">
    <source>
        <dbReference type="SAM" id="MobiDB-lite"/>
    </source>
</evidence>
<dbReference type="EMBL" id="CP098401">
    <property type="protein sequence ID" value="URW77105.1"/>
    <property type="molecule type" value="Genomic_DNA"/>
</dbReference>
<protein>
    <submittedName>
        <fullName evidence="2">YdbH domain-containing protein</fullName>
    </submittedName>
</protein>
<feature type="region of interest" description="Disordered" evidence="1">
    <location>
        <begin position="261"/>
        <end position="285"/>
    </location>
</feature>
<gene>
    <name evidence="2" type="ORF">M9980_01850</name>
</gene>
<reference evidence="2" key="1">
    <citation type="submission" date="2022-05" db="EMBL/GenBank/DDBJ databases">
        <title>Sphingomonas sp. strain RMG20 Genome sequencing and assembly.</title>
        <authorList>
            <person name="Kim I."/>
        </authorList>
    </citation>
    <scope>NUCLEOTIDE SEQUENCE</scope>
    <source>
        <strain evidence="2">RMG20</strain>
    </source>
</reference>
<keyword evidence="3" id="KW-1185">Reference proteome</keyword>
<organism evidence="2 3">
    <name type="scientific">Sphingomonas donggukensis</name>
    <dbReference type="NCBI Taxonomy" id="2949093"/>
    <lineage>
        <taxon>Bacteria</taxon>
        <taxon>Pseudomonadati</taxon>
        <taxon>Pseudomonadota</taxon>
        <taxon>Alphaproteobacteria</taxon>
        <taxon>Sphingomonadales</taxon>
        <taxon>Sphingomonadaceae</taxon>
        <taxon>Sphingomonas</taxon>
    </lineage>
</organism>
<proteinExistence type="predicted"/>
<dbReference type="Pfam" id="PF11739">
    <property type="entry name" value="YdbH-like"/>
    <property type="match status" value="1"/>
</dbReference>
<dbReference type="InterPro" id="IPR021730">
    <property type="entry name" value="YdbH"/>
</dbReference>
<name>A0ABY4TXG5_9SPHN</name>
<evidence type="ECO:0000313" key="2">
    <source>
        <dbReference type="EMBL" id="URW77105.1"/>
    </source>
</evidence>